<comment type="caution">
    <text evidence="4">The sequence shown here is derived from an EMBL/GenBank/DDBJ whole genome shotgun (WGS) entry which is preliminary data.</text>
</comment>
<protein>
    <recommendedName>
        <fullName evidence="3">Alpha-2-macroglobulin domain-containing protein</fullName>
    </recommendedName>
</protein>
<feature type="domain" description="Alpha-2-macroglobulin" evidence="3">
    <location>
        <begin position="1186"/>
        <end position="1276"/>
    </location>
</feature>
<dbReference type="Proteomes" id="UP000757103">
    <property type="component" value="Unassembled WGS sequence"/>
</dbReference>
<evidence type="ECO:0000256" key="1">
    <source>
        <dbReference type="ARBA" id="ARBA00010556"/>
    </source>
</evidence>
<sequence>MKKGTWIIVATLFSLGAIVGANALINTTGTDTINQELSAEEQIVAAPKEALDSARIDLDKALADHDAPAVIASLIKQSAAQLLIDRDSLPAIIGQTESLADRSKNTVEQSLLRLISARLYHLYLEDNYRIRLRDEIDDFSQPLETWSANMFMSKIDTLLTQATAPVQELLATPVSAYRQALAIGSDSIFRPTLYDFVVGEAIDLYKQESSYSPVQPIARKELLVPAQKFTTIVLDDKKQPDGRILQLYAEVLKAHAAEAGSAPLMMWDLQRLEYLGENLYYNRHEESLFRNYIGQLNALLESYRDKPYSVEVASTLASRLWDTDRYDNARRALDLCNQWIAAYPEYRNINNLVNLRNTLTAREASIFLPSVAYPGESDSVQLSYRNIDSLTVRIYRQPEPLSIAEQNTYYITPQTCNRDECVYNHDYPLADTLSLVTRQRSLVFPQLAPGLYAVEMLADGKEQQSICYYTVSGVKVITRPAADKQIELIAVDARTGKPLSKAEVVLYQSKSYQGTDATEKARLRTDKNGLCLIDTEDEGFLFAQVSTPLDRFAPATLLSSPRLYDRDDNNTRTALFTDRSLYRPGQTLYFSGIRYINSTSESRTVAGEHCTVSLLDPSSREVASTEVTTDAYGQFTGSFVIPRGNLLGDYTLRVNQSWSDRITVAVAEYKLPMFRVEFKPMTEGTSFGKPVTLQGSARSYSGVPQAGASVRYTIYRQANPFFRYYLPSGREEIESRTTTVDALGNFAITFIPQRDSFEENINREQAYLYQIVATVTAPTGETVEQSTSVQVGDSPYFITVSAPRYLDKFQSAGQIKAQVRTLNGQTVERACRLVFYSLYNDTEGQPLDSLKIKMQVGEVTIGADGRALYPDFTKWASGPYRIVAFSNDETKRIIRSECNFVLYGEKDKQPSCFAEIWLPRTDITAEVGETVKIPVGTSLRDGYLYYSIYTPDHLVETRLLKLSNRCKTLSIKFDKPFGDVATVSLLIVRNGEMKTAQVTIRQALPDRKLTLKTSTFRDKLLPGNLENWTFSVTDAQGNPVTARFMTEMFDASMQAIRSHNWAFDAPAPIPYARISTQPSTDHHYGQRLQVTVQPDYLSTPDETATQFLFFNLLDGSSRRFPIFASNAVASGIQINEADAALDEVVVTKSANNAAAKGLTAPSIARDELADENTRPDAPLRTSEISTAFFYPSLTTDSLGQVSFSFTVPNENTTWQFFALAYTQGLFSGRYEAQTVASKPLMVSPNLPRFVRQGDHVTIATAIQNQSDAPQDGTVRFELFDPYTDQVIQSSQSAFIIDPGNSRTIDYTFAVPEDIELLGFRAQASTLQHSDGEQQILPVLPAKVLVTDSKPFYIPGGEQTVPVVMPGMERKLQSPTVESLRMTLQYCNNPAWYAVQALPALTDLTDNDAISISAVLYANSLASSMARSNPLIVRAIESWQAAGGKNLTSLLAQNEELKQILLSATPWVLEADNETERLQQLATLFDTNRANRLAREAILKLQNLQGSDGGWSWFQGMPASPWVTMNILESFARLRALGVPLDDSTIHEMQTEAIAFLDRTIERQRRLEPNAPLFYNDICYLLTRSSYQDIPLGQTLGIHQAMMEQLKQWIHFSTIEKAYAAITLQRYGFTDVAREIVASLRQYAVTTPDKGMFWPNNRSSYGYSNSAVQEQCALIAAFTAVDPVTTELDEMRRWLLAQKQTNEWESVPSTLEAIYALLYGGTDWLADDSIQPVIVWGGREIKYSPEEPFLGLTEYSLPGSQVTAADATAVISTDHRQPSWGALYWQYYDDVKNVEAASVNELALDRQILVRQPSGTYVPINTVALKTGDRVAVRLTLTVGQDMQFVCLTDNRAACLEPVDQLSGYTYRERIGYYQEVKNTETRFYFDFLPKGTYVISYELNVDRPGEYTQGLSTIQCLYAPQIIARTPAQTIIVK</sequence>
<dbReference type="EMBL" id="DYUD01000030">
    <property type="protein sequence ID" value="HJG89981.1"/>
    <property type="molecule type" value="Genomic_DNA"/>
</dbReference>
<dbReference type="InterPro" id="IPR051802">
    <property type="entry name" value="YfhM-like"/>
</dbReference>
<dbReference type="Gene3D" id="1.50.10.20">
    <property type="match status" value="1"/>
</dbReference>
<dbReference type="PANTHER" id="PTHR40094:SF1">
    <property type="entry name" value="UBIQUITIN DOMAIN-CONTAINING PROTEIN"/>
    <property type="match status" value="1"/>
</dbReference>
<reference evidence="4" key="1">
    <citation type="journal article" date="2021" name="PeerJ">
        <title>Extensive microbial diversity within the chicken gut microbiome revealed by metagenomics and culture.</title>
        <authorList>
            <person name="Gilroy R."/>
            <person name="Ravi A."/>
            <person name="Getino M."/>
            <person name="Pursley I."/>
            <person name="Horton D.L."/>
            <person name="Alikhan N.F."/>
            <person name="Baker D."/>
            <person name="Gharbi K."/>
            <person name="Hall N."/>
            <person name="Watson M."/>
            <person name="Adriaenssens E.M."/>
            <person name="Foster-Nyarko E."/>
            <person name="Jarju S."/>
            <person name="Secka A."/>
            <person name="Antonio M."/>
            <person name="Oren A."/>
            <person name="Chaudhuri R.R."/>
            <person name="La Ragione R."/>
            <person name="Hildebrand F."/>
            <person name="Pallen M.J."/>
        </authorList>
    </citation>
    <scope>NUCLEOTIDE SEQUENCE</scope>
    <source>
        <strain evidence="4">CHK121-7720</strain>
    </source>
</reference>
<dbReference type="Pfam" id="PF17973">
    <property type="entry name" value="bMG10"/>
    <property type="match status" value="1"/>
</dbReference>
<proteinExistence type="inferred from homology"/>
<keyword evidence="2" id="KW-0732">Signal</keyword>
<dbReference type="InterPro" id="IPR002890">
    <property type="entry name" value="MG2"/>
</dbReference>
<dbReference type="Pfam" id="PF01835">
    <property type="entry name" value="MG2"/>
    <property type="match status" value="1"/>
</dbReference>
<dbReference type="InterPro" id="IPR041246">
    <property type="entry name" value="Bact_MG10"/>
</dbReference>
<evidence type="ECO:0000259" key="3">
    <source>
        <dbReference type="SMART" id="SM01360"/>
    </source>
</evidence>
<dbReference type="Gene3D" id="2.60.40.10">
    <property type="entry name" value="Immunoglobulins"/>
    <property type="match status" value="1"/>
</dbReference>
<dbReference type="SUPFAM" id="SSF48239">
    <property type="entry name" value="Terpenoid cyclases/Protein prenyltransferases"/>
    <property type="match status" value="1"/>
</dbReference>
<gene>
    <name evidence="4" type="ORF">K8U91_11000</name>
</gene>
<accession>A0A921MTR1</accession>
<name>A0A921MTR1_9BACT</name>
<dbReference type="PANTHER" id="PTHR40094">
    <property type="entry name" value="ALPHA-2-MACROGLOBULIN HOMOLOG"/>
    <property type="match status" value="1"/>
</dbReference>
<evidence type="ECO:0000313" key="5">
    <source>
        <dbReference type="Proteomes" id="UP000757103"/>
    </source>
</evidence>
<reference evidence="4" key="2">
    <citation type="submission" date="2021-09" db="EMBL/GenBank/DDBJ databases">
        <authorList>
            <person name="Gilroy R."/>
        </authorList>
    </citation>
    <scope>NUCLEOTIDE SEQUENCE</scope>
    <source>
        <strain evidence="4">CHK121-7720</strain>
    </source>
</reference>
<dbReference type="Pfam" id="PF00207">
    <property type="entry name" value="A2M"/>
    <property type="match status" value="1"/>
</dbReference>
<dbReference type="GO" id="GO:0004866">
    <property type="term" value="F:endopeptidase inhibitor activity"/>
    <property type="evidence" value="ECO:0007669"/>
    <property type="project" value="InterPro"/>
</dbReference>
<feature type="signal peptide" evidence="2">
    <location>
        <begin position="1"/>
        <end position="23"/>
    </location>
</feature>
<dbReference type="RefSeq" id="WP_273307043.1">
    <property type="nucleotide sequence ID" value="NZ_DYUD01000030.1"/>
</dbReference>
<dbReference type="InterPro" id="IPR008930">
    <property type="entry name" value="Terpenoid_cyclase/PrenylTrfase"/>
</dbReference>
<dbReference type="InterPro" id="IPR001599">
    <property type="entry name" value="Macroglobln_a2"/>
</dbReference>
<dbReference type="InterPro" id="IPR013783">
    <property type="entry name" value="Ig-like_fold"/>
</dbReference>
<dbReference type="Gene3D" id="2.60.40.1930">
    <property type="match status" value="1"/>
</dbReference>
<comment type="similarity">
    <text evidence="1">Belongs to the protease inhibitor I39 (alpha-2-macroglobulin) family. Bacterial alpha-2-macroglobulin subfamily.</text>
</comment>
<dbReference type="SMART" id="SM01360">
    <property type="entry name" value="A2M"/>
    <property type="match status" value="1"/>
</dbReference>
<evidence type="ECO:0000313" key="4">
    <source>
        <dbReference type="EMBL" id="HJG89981.1"/>
    </source>
</evidence>
<feature type="chain" id="PRO_5037954558" description="Alpha-2-macroglobulin domain-containing protein" evidence="2">
    <location>
        <begin position="24"/>
        <end position="1934"/>
    </location>
</feature>
<organism evidence="4 5">
    <name type="scientific">Barnesiella viscericola</name>
    <dbReference type="NCBI Taxonomy" id="397865"/>
    <lineage>
        <taxon>Bacteria</taxon>
        <taxon>Pseudomonadati</taxon>
        <taxon>Bacteroidota</taxon>
        <taxon>Bacteroidia</taxon>
        <taxon>Bacteroidales</taxon>
        <taxon>Barnesiellaceae</taxon>
        <taxon>Barnesiella</taxon>
    </lineage>
</organism>
<evidence type="ECO:0000256" key="2">
    <source>
        <dbReference type="SAM" id="SignalP"/>
    </source>
</evidence>